<organism evidence="2 3">
    <name type="scientific">Leptospira kemamanensis</name>
    <dbReference type="NCBI Taxonomy" id="2484942"/>
    <lineage>
        <taxon>Bacteria</taxon>
        <taxon>Pseudomonadati</taxon>
        <taxon>Spirochaetota</taxon>
        <taxon>Spirochaetia</taxon>
        <taxon>Leptospirales</taxon>
        <taxon>Leptospiraceae</taxon>
        <taxon>Leptospira</taxon>
    </lineage>
</organism>
<accession>A0A4R9JVH8</accession>
<sequence>MKVITNRKYGPPEVLKLEEWEIPIPKENQIQIRIINTAVNTGDWRIRKPDPKVVRLYFGILKPKNVILGACYAGIVEAVGKKVTSFKVGDRVLGSRGIKMGAYAEYICEEENALVTKLPNTMSFAEGAAISFGGLTALDFIKRCNIQNGQSVVIYGASSSVGSSAIQLAKHFGAHVTAVSSQGNFDLVKSLGADETYDYESFIASHHQYDVFIECVGKSEIPMNLDHLKKGGHLVLVGANFGQMWDAFCLKVFKKLNIHFGPIEERLDHLHYLISLVNLGTYKVNIDRKFPLEDMVSAHRYVEAGHKKGNVVVDVTKEK</sequence>
<dbReference type="GO" id="GO:0016491">
    <property type="term" value="F:oxidoreductase activity"/>
    <property type="evidence" value="ECO:0007669"/>
    <property type="project" value="InterPro"/>
</dbReference>
<comment type="caution">
    <text evidence="2">The sequence shown here is derived from an EMBL/GenBank/DDBJ whole genome shotgun (WGS) entry which is preliminary data.</text>
</comment>
<dbReference type="Gene3D" id="3.90.180.10">
    <property type="entry name" value="Medium-chain alcohol dehydrogenases, catalytic domain"/>
    <property type="match status" value="1"/>
</dbReference>
<dbReference type="EMBL" id="RQGG01000012">
    <property type="protein sequence ID" value="TGL55306.1"/>
    <property type="molecule type" value="Genomic_DNA"/>
</dbReference>
<dbReference type="Gene3D" id="3.40.50.720">
    <property type="entry name" value="NAD(P)-binding Rossmann-like Domain"/>
    <property type="match status" value="1"/>
</dbReference>
<dbReference type="SMART" id="SM00829">
    <property type="entry name" value="PKS_ER"/>
    <property type="match status" value="1"/>
</dbReference>
<gene>
    <name evidence="2" type="ORF">EHQ59_04525</name>
</gene>
<dbReference type="InterPro" id="IPR052733">
    <property type="entry name" value="Chloroplast_QOR"/>
</dbReference>
<dbReference type="PANTHER" id="PTHR44013:SF1">
    <property type="entry name" value="ZINC-TYPE ALCOHOL DEHYDROGENASE-LIKE PROTEIN C16A3.02C"/>
    <property type="match status" value="1"/>
</dbReference>
<reference evidence="2" key="1">
    <citation type="journal article" date="2019" name="PLoS Negl. Trop. Dis.">
        <title>Revisiting the worldwide diversity of Leptospira species in the environment.</title>
        <authorList>
            <person name="Vincent A.T."/>
            <person name="Schiettekatte O."/>
            <person name="Bourhy P."/>
            <person name="Veyrier F.J."/>
            <person name="Picardeau M."/>
        </authorList>
    </citation>
    <scope>NUCLEOTIDE SEQUENCE [LARGE SCALE GENOMIC DNA]</scope>
    <source>
        <strain evidence="2">201702454</strain>
    </source>
</reference>
<dbReference type="InterPro" id="IPR036291">
    <property type="entry name" value="NAD(P)-bd_dom_sf"/>
</dbReference>
<dbReference type="PANTHER" id="PTHR44013">
    <property type="entry name" value="ZINC-TYPE ALCOHOL DEHYDROGENASE-LIKE PROTEIN C16A3.02C"/>
    <property type="match status" value="1"/>
</dbReference>
<dbReference type="SUPFAM" id="SSF51735">
    <property type="entry name" value="NAD(P)-binding Rossmann-fold domains"/>
    <property type="match status" value="1"/>
</dbReference>
<keyword evidence="3" id="KW-1185">Reference proteome</keyword>
<name>A0A4R9JVH8_9LEPT</name>
<dbReference type="InterPro" id="IPR013154">
    <property type="entry name" value="ADH-like_N"/>
</dbReference>
<dbReference type="RefSeq" id="WP_135617969.1">
    <property type="nucleotide sequence ID" value="NZ_RQGG01000012.1"/>
</dbReference>
<proteinExistence type="predicted"/>
<dbReference type="InterPro" id="IPR011032">
    <property type="entry name" value="GroES-like_sf"/>
</dbReference>
<dbReference type="Pfam" id="PF08240">
    <property type="entry name" value="ADH_N"/>
    <property type="match status" value="1"/>
</dbReference>
<dbReference type="Proteomes" id="UP000297609">
    <property type="component" value="Unassembled WGS sequence"/>
</dbReference>
<dbReference type="AlphaFoldDB" id="A0A4R9JVH8"/>
<evidence type="ECO:0000313" key="3">
    <source>
        <dbReference type="Proteomes" id="UP000297609"/>
    </source>
</evidence>
<dbReference type="InterPro" id="IPR020843">
    <property type="entry name" value="ER"/>
</dbReference>
<feature type="domain" description="Enoyl reductase (ER)" evidence="1">
    <location>
        <begin position="10"/>
        <end position="313"/>
    </location>
</feature>
<evidence type="ECO:0000313" key="2">
    <source>
        <dbReference type="EMBL" id="TGL55306.1"/>
    </source>
</evidence>
<dbReference type="CDD" id="cd08267">
    <property type="entry name" value="MDR1"/>
    <property type="match status" value="1"/>
</dbReference>
<dbReference type="SUPFAM" id="SSF50129">
    <property type="entry name" value="GroES-like"/>
    <property type="match status" value="1"/>
</dbReference>
<dbReference type="Pfam" id="PF13602">
    <property type="entry name" value="ADH_zinc_N_2"/>
    <property type="match status" value="1"/>
</dbReference>
<evidence type="ECO:0000259" key="1">
    <source>
        <dbReference type="SMART" id="SM00829"/>
    </source>
</evidence>
<dbReference type="OrthoDB" id="9792162at2"/>
<protein>
    <submittedName>
        <fullName evidence="2">NAD(P)-dependent alcohol dehydrogenase</fullName>
    </submittedName>
</protein>